<sequence>MLNMSALGLHRTNILKQKRISPSEFDYAKPQKKPHSISGCRRTRSCLRLITSSAMNRNRQKESTEHQVDGCDETEVRAHGAARAPVARPADWRLVNTISVQFIPKLNA</sequence>
<protein>
    <submittedName>
        <fullName evidence="1">Uncharacterized protein</fullName>
    </submittedName>
</protein>
<dbReference type="Proteomes" id="UP000024635">
    <property type="component" value="Unassembled WGS sequence"/>
</dbReference>
<keyword evidence="2" id="KW-1185">Reference proteome</keyword>
<proteinExistence type="predicted"/>
<gene>
    <name evidence="1" type="primary">Acey_s0084.g1714</name>
    <name evidence="1" type="ORF">Y032_0084g1714</name>
</gene>
<comment type="caution">
    <text evidence="1">The sequence shown here is derived from an EMBL/GenBank/DDBJ whole genome shotgun (WGS) entry which is preliminary data.</text>
</comment>
<accession>A0A016TRF9</accession>
<reference evidence="2" key="1">
    <citation type="journal article" date="2015" name="Nat. Genet.">
        <title>The genome and transcriptome of the zoonotic hookworm Ancylostoma ceylanicum identify infection-specific gene families.</title>
        <authorList>
            <person name="Schwarz E.M."/>
            <person name="Hu Y."/>
            <person name="Antoshechkin I."/>
            <person name="Miller M.M."/>
            <person name="Sternberg P.W."/>
            <person name="Aroian R.V."/>
        </authorList>
    </citation>
    <scope>NUCLEOTIDE SEQUENCE</scope>
    <source>
        <strain evidence="2">HY135</strain>
    </source>
</reference>
<dbReference type="AlphaFoldDB" id="A0A016TRF9"/>
<organism evidence="1 2">
    <name type="scientific">Ancylostoma ceylanicum</name>
    <dbReference type="NCBI Taxonomy" id="53326"/>
    <lineage>
        <taxon>Eukaryota</taxon>
        <taxon>Metazoa</taxon>
        <taxon>Ecdysozoa</taxon>
        <taxon>Nematoda</taxon>
        <taxon>Chromadorea</taxon>
        <taxon>Rhabditida</taxon>
        <taxon>Rhabditina</taxon>
        <taxon>Rhabditomorpha</taxon>
        <taxon>Strongyloidea</taxon>
        <taxon>Ancylostomatidae</taxon>
        <taxon>Ancylostomatinae</taxon>
        <taxon>Ancylostoma</taxon>
    </lineage>
</organism>
<evidence type="ECO:0000313" key="2">
    <source>
        <dbReference type="Proteomes" id="UP000024635"/>
    </source>
</evidence>
<evidence type="ECO:0000313" key="1">
    <source>
        <dbReference type="EMBL" id="EYC04993.1"/>
    </source>
</evidence>
<name>A0A016TRF9_9BILA</name>
<dbReference type="EMBL" id="JARK01001420">
    <property type="protein sequence ID" value="EYC04993.1"/>
    <property type="molecule type" value="Genomic_DNA"/>
</dbReference>